<sequence length="418" mass="46550">MADPGNGGSGYGSVVTERIGIGVLTRIVPRELVDEVILESGRREQRLRKLPARVVVYFVMAMTLFHGESYEEVMRKLVQGLRWLGSWRAEWTIPTPAALTQARQRLGNEVMRNLFERVAVPCALRSTKGAWLGRWRLMALDGFDVEVFDSPANGDRFGFSGKKKNEKGVFPKALVVGLAECGTHAIVAAELGAQRETEVALATRLLATDAVGDDMLIIADKGMYSHENMKRIKDGGADALFRAKMNNDLPILEWLPDGSYLSYSADPRRKMAAYERLRRGTIKISDLPGFPVRVFDYQVLGQGDEDELFTLVTTILDPEQAPAAGLAAAYHERWEIELVIDEVKTHQKGPGALLRSKTPELAEQELWGFLLSHYAVRKLMTEAADQADIDPDRLSFIRSLRVVRRQITGPADFSPEAP</sequence>
<dbReference type="PANTHER" id="PTHR37529:SF1">
    <property type="entry name" value="TRANSPOSASE INSG FOR INSERTION SEQUENCE ELEMENT IS4-RELATED"/>
    <property type="match status" value="1"/>
</dbReference>
<evidence type="ECO:0000313" key="3">
    <source>
        <dbReference type="EMBL" id="TDD59063.1"/>
    </source>
</evidence>
<dbReference type="AlphaFoldDB" id="A0A4R4ZK41"/>
<dbReference type="NCBIfam" id="NF033592">
    <property type="entry name" value="transpos_IS4_1"/>
    <property type="match status" value="1"/>
</dbReference>
<feature type="domain" description="Transposase IS4-like" evidence="1">
    <location>
        <begin position="137"/>
        <end position="372"/>
    </location>
</feature>
<evidence type="ECO:0000259" key="2">
    <source>
        <dbReference type="Pfam" id="PF13006"/>
    </source>
</evidence>
<dbReference type="GO" id="GO:0004803">
    <property type="term" value="F:transposase activity"/>
    <property type="evidence" value="ECO:0007669"/>
    <property type="project" value="InterPro"/>
</dbReference>
<protein>
    <submittedName>
        <fullName evidence="3">IS4 family transposase</fullName>
    </submittedName>
</protein>
<dbReference type="InterPro" id="IPR002559">
    <property type="entry name" value="Transposase_11"/>
</dbReference>
<dbReference type="EMBL" id="SMKU01000685">
    <property type="protein sequence ID" value="TDD59063.1"/>
    <property type="molecule type" value="Genomic_DNA"/>
</dbReference>
<dbReference type="PANTHER" id="PTHR37529">
    <property type="entry name" value="TRANSPOSASE INSG FOR INSERTION SEQUENCE ELEMENT IS4-RELATED"/>
    <property type="match status" value="1"/>
</dbReference>
<dbReference type="GO" id="GO:0003677">
    <property type="term" value="F:DNA binding"/>
    <property type="evidence" value="ECO:0007669"/>
    <property type="project" value="InterPro"/>
</dbReference>
<dbReference type="OrthoDB" id="477305at2"/>
<name>A0A4R4ZK41_9ACTN</name>
<comment type="caution">
    <text evidence="3">The sequence shown here is derived from an EMBL/GenBank/DDBJ whole genome shotgun (WGS) entry which is preliminary data.</text>
</comment>
<keyword evidence="4" id="KW-1185">Reference proteome</keyword>
<dbReference type="Proteomes" id="UP000294513">
    <property type="component" value="Unassembled WGS sequence"/>
</dbReference>
<evidence type="ECO:0000313" key="4">
    <source>
        <dbReference type="Proteomes" id="UP000294513"/>
    </source>
</evidence>
<dbReference type="Pfam" id="PF01609">
    <property type="entry name" value="DDE_Tnp_1"/>
    <property type="match status" value="1"/>
</dbReference>
<dbReference type="InterPro" id="IPR012337">
    <property type="entry name" value="RNaseH-like_sf"/>
</dbReference>
<reference evidence="3 4" key="1">
    <citation type="submission" date="2019-03" db="EMBL/GenBank/DDBJ databases">
        <title>Draft genome sequences of novel Actinobacteria.</title>
        <authorList>
            <person name="Sahin N."/>
            <person name="Ay H."/>
            <person name="Saygin H."/>
        </authorList>
    </citation>
    <scope>NUCLEOTIDE SEQUENCE [LARGE SCALE GENOMIC DNA]</scope>
    <source>
        <strain evidence="3 4">H3C3</strain>
    </source>
</reference>
<evidence type="ECO:0000259" key="1">
    <source>
        <dbReference type="Pfam" id="PF01609"/>
    </source>
</evidence>
<proteinExistence type="predicted"/>
<feature type="domain" description="Transposase IS4 N-terminal" evidence="2">
    <location>
        <begin position="20"/>
        <end position="116"/>
    </location>
</feature>
<dbReference type="InterPro" id="IPR024473">
    <property type="entry name" value="Transposases_IS4_N"/>
</dbReference>
<dbReference type="GO" id="GO:0006313">
    <property type="term" value="P:DNA transposition"/>
    <property type="evidence" value="ECO:0007669"/>
    <property type="project" value="InterPro"/>
</dbReference>
<organism evidence="3 4">
    <name type="scientific">Actinomadura rubrisoli</name>
    <dbReference type="NCBI Taxonomy" id="2530368"/>
    <lineage>
        <taxon>Bacteria</taxon>
        <taxon>Bacillati</taxon>
        <taxon>Actinomycetota</taxon>
        <taxon>Actinomycetes</taxon>
        <taxon>Streptosporangiales</taxon>
        <taxon>Thermomonosporaceae</taxon>
        <taxon>Actinomadura</taxon>
    </lineage>
</organism>
<dbReference type="InterPro" id="IPR047952">
    <property type="entry name" value="Transpos_IS4"/>
</dbReference>
<dbReference type="Pfam" id="PF13006">
    <property type="entry name" value="Nterm_IS4"/>
    <property type="match status" value="1"/>
</dbReference>
<dbReference type="SUPFAM" id="SSF53098">
    <property type="entry name" value="Ribonuclease H-like"/>
    <property type="match status" value="1"/>
</dbReference>
<gene>
    <name evidence="3" type="ORF">E1298_46845</name>
</gene>
<accession>A0A4R4ZK41</accession>